<keyword evidence="3" id="KW-1185">Reference proteome</keyword>
<dbReference type="Proteomes" id="UP000010411">
    <property type="component" value="Unassembled WGS sequence"/>
</dbReference>
<reference evidence="2 3" key="1">
    <citation type="submission" date="2012-11" db="EMBL/GenBank/DDBJ databases">
        <authorList>
            <person name="Huguet-Tapia J.C."/>
            <person name="Durkin A.S."/>
            <person name="Pettis G.S."/>
            <person name="Badger J.H."/>
        </authorList>
    </citation>
    <scope>NUCLEOTIDE SEQUENCE [LARGE SCALE GENOMIC DNA]</scope>
    <source>
        <strain evidence="2 3">91-03</strain>
    </source>
</reference>
<accession>L1KX95</accession>
<name>L1KX95_9ACTN</name>
<protein>
    <submittedName>
        <fullName evidence="2">Uncharacterized protein</fullName>
    </submittedName>
</protein>
<gene>
    <name evidence="2" type="ORF">STRIP9103_02658</name>
</gene>
<proteinExistence type="predicted"/>
<dbReference type="EMBL" id="AEJC01000291">
    <property type="protein sequence ID" value="EKX65446.1"/>
    <property type="molecule type" value="Genomic_DNA"/>
</dbReference>
<sequence length="294" mass="30942">LRHAVTSCFAAPPNPGTALPDSARRDNSARPRRARSFVATARTANPQCTARRGEKHVRNGITASAIATAAAIALLGGTGQAFADSQAAAAPAAPSKLTVGAYKAWLKKTPGAAGTLKAFSKLPKAKQQAFVTYLQSAKVYSAFKVDHPGDLPKGGKKTFRYNKDVNFISTVTASTRKAKDGTTTISLSATATERIFNIPVTSVTTQLTYQTGKNHLINGKGQKVGHKGTNFNAAFALKASKSKIEPEANMLDGVTNWTATPKFKSAGTKPVKKVQVVIGLGDHSWSHGLVNGSR</sequence>
<comment type="caution">
    <text evidence="2">The sequence shown here is derived from an EMBL/GenBank/DDBJ whole genome shotgun (WGS) entry which is preliminary data.</text>
</comment>
<feature type="region of interest" description="Disordered" evidence="1">
    <location>
        <begin position="12"/>
        <end position="32"/>
    </location>
</feature>
<dbReference type="PATRIC" id="fig|698759.3.peg.3922"/>
<evidence type="ECO:0000256" key="1">
    <source>
        <dbReference type="SAM" id="MobiDB-lite"/>
    </source>
</evidence>
<evidence type="ECO:0000313" key="3">
    <source>
        <dbReference type="Proteomes" id="UP000010411"/>
    </source>
</evidence>
<evidence type="ECO:0000313" key="2">
    <source>
        <dbReference type="EMBL" id="EKX65446.1"/>
    </source>
</evidence>
<feature type="non-terminal residue" evidence="2">
    <location>
        <position position="1"/>
    </location>
</feature>
<organism evidence="2 3">
    <name type="scientific">Streptomyces ipomoeae 91-03</name>
    <dbReference type="NCBI Taxonomy" id="698759"/>
    <lineage>
        <taxon>Bacteria</taxon>
        <taxon>Bacillati</taxon>
        <taxon>Actinomycetota</taxon>
        <taxon>Actinomycetes</taxon>
        <taxon>Kitasatosporales</taxon>
        <taxon>Streptomycetaceae</taxon>
        <taxon>Streptomyces</taxon>
    </lineage>
</organism>
<dbReference type="AlphaFoldDB" id="L1KX95"/>